<dbReference type="Proteomes" id="UP000292702">
    <property type="component" value="Unassembled WGS sequence"/>
</dbReference>
<proteinExistence type="predicted"/>
<dbReference type="CDD" id="cd09917">
    <property type="entry name" value="F-box_SF"/>
    <property type="match status" value="1"/>
</dbReference>
<dbReference type="InterPro" id="IPR001810">
    <property type="entry name" value="F-box_dom"/>
</dbReference>
<evidence type="ECO:0000313" key="3">
    <source>
        <dbReference type="Proteomes" id="UP000292702"/>
    </source>
</evidence>
<feature type="domain" description="F-box" evidence="1">
    <location>
        <begin position="62"/>
        <end position="108"/>
    </location>
</feature>
<gene>
    <name evidence="2" type="ORF">EIP91_012351</name>
</gene>
<dbReference type="AlphaFoldDB" id="A0A4R0RGG2"/>
<sequence length="369" mass="42552">MSLDIDPIVLDDLDVVAFTAPSNRSHHIGNDTKDTMEPLKLATHTHILQEPDIARESPWAPNATIHSLPPELMLSIFPSMPLKSLIHARGVSKEWRHFIDVSFIYPARRTLLEFYYQVIKSPSFLESRKHLISQLRDLDREEYISTIESETNVPLPDEFRLWVLEWPLKAVPTWLWPGLDSAQPRDLHGVFPRQTMNLLKSFGIRPRKIHLRHRSTSDDTVVLRPMRHTEANDCAHDWCWMIIVQVARDPFAMDFLLFGGEGLGTGVKDRVLVVKDDVVRPGMKWVEYLASELQKQDECYLKKRDEGNSSSFLNQQETPLTPPPRSSRLARLRVKLRWSVRHFIDFCSCMGGVAYTSARNVYRRSSSSS</sequence>
<name>A0A4R0RGG2_9APHY</name>
<evidence type="ECO:0000313" key="2">
    <source>
        <dbReference type="EMBL" id="TCD67490.1"/>
    </source>
</evidence>
<dbReference type="OrthoDB" id="2788844at2759"/>
<dbReference type="InterPro" id="IPR036047">
    <property type="entry name" value="F-box-like_dom_sf"/>
</dbReference>
<dbReference type="PROSITE" id="PS50181">
    <property type="entry name" value="FBOX"/>
    <property type="match status" value="1"/>
</dbReference>
<dbReference type="Pfam" id="PF12937">
    <property type="entry name" value="F-box-like"/>
    <property type="match status" value="1"/>
</dbReference>
<dbReference type="SUPFAM" id="SSF81383">
    <property type="entry name" value="F-box domain"/>
    <property type="match status" value="1"/>
</dbReference>
<comment type="caution">
    <text evidence="2">The sequence shown here is derived from an EMBL/GenBank/DDBJ whole genome shotgun (WGS) entry which is preliminary data.</text>
</comment>
<dbReference type="EMBL" id="RWJN01000096">
    <property type="protein sequence ID" value="TCD67490.1"/>
    <property type="molecule type" value="Genomic_DNA"/>
</dbReference>
<accession>A0A4R0RGG2</accession>
<evidence type="ECO:0000259" key="1">
    <source>
        <dbReference type="PROSITE" id="PS50181"/>
    </source>
</evidence>
<organism evidence="2 3">
    <name type="scientific">Steccherinum ochraceum</name>
    <dbReference type="NCBI Taxonomy" id="92696"/>
    <lineage>
        <taxon>Eukaryota</taxon>
        <taxon>Fungi</taxon>
        <taxon>Dikarya</taxon>
        <taxon>Basidiomycota</taxon>
        <taxon>Agaricomycotina</taxon>
        <taxon>Agaricomycetes</taxon>
        <taxon>Polyporales</taxon>
        <taxon>Steccherinaceae</taxon>
        <taxon>Steccherinum</taxon>
    </lineage>
</organism>
<keyword evidence="3" id="KW-1185">Reference proteome</keyword>
<reference evidence="2 3" key="1">
    <citation type="submission" date="2018-11" db="EMBL/GenBank/DDBJ databases">
        <title>Genome assembly of Steccherinum ochraceum LE-BIN_3174, the white-rot fungus of the Steccherinaceae family (The Residual Polyporoid clade, Polyporales, Basidiomycota).</title>
        <authorList>
            <person name="Fedorova T.V."/>
            <person name="Glazunova O.A."/>
            <person name="Landesman E.O."/>
            <person name="Moiseenko K.V."/>
            <person name="Psurtseva N.V."/>
            <person name="Savinova O.S."/>
            <person name="Shakhova N.V."/>
            <person name="Tyazhelova T.V."/>
            <person name="Vasina D.V."/>
        </authorList>
    </citation>
    <scope>NUCLEOTIDE SEQUENCE [LARGE SCALE GENOMIC DNA]</scope>
    <source>
        <strain evidence="2 3">LE-BIN_3174</strain>
    </source>
</reference>
<dbReference type="Gene3D" id="1.20.1280.50">
    <property type="match status" value="1"/>
</dbReference>
<protein>
    <recommendedName>
        <fullName evidence="1">F-box domain-containing protein</fullName>
    </recommendedName>
</protein>